<keyword evidence="14" id="KW-1185">Reference proteome</keyword>
<dbReference type="AlphaFoldDB" id="A0AAV4DBU3"/>
<dbReference type="InterPro" id="IPR036236">
    <property type="entry name" value="Znf_C2H2_sf"/>
</dbReference>
<feature type="domain" description="C2H2-type" evidence="12">
    <location>
        <begin position="243"/>
        <end position="273"/>
    </location>
</feature>
<dbReference type="EMBL" id="BLXT01007695">
    <property type="protein sequence ID" value="GFO41513.1"/>
    <property type="molecule type" value="Genomic_DNA"/>
</dbReference>
<dbReference type="Pfam" id="PF22110">
    <property type="entry name" value="TFIIIA_zf-C2H2"/>
    <property type="match status" value="1"/>
</dbReference>
<evidence type="ECO:0000259" key="12">
    <source>
        <dbReference type="PROSITE" id="PS50157"/>
    </source>
</evidence>
<dbReference type="SUPFAM" id="SSF57667">
    <property type="entry name" value="beta-beta-alpha zinc fingers"/>
    <property type="match status" value="3"/>
</dbReference>
<dbReference type="PANTHER" id="PTHR46179:SF13">
    <property type="entry name" value="C2H2-TYPE DOMAIN-CONTAINING PROTEIN"/>
    <property type="match status" value="1"/>
</dbReference>
<evidence type="ECO:0000313" key="13">
    <source>
        <dbReference type="EMBL" id="GFO41513.1"/>
    </source>
</evidence>
<feature type="domain" description="C2H2-type" evidence="12">
    <location>
        <begin position="24"/>
        <end position="53"/>
    </location>
</feature>
<evidence type="ECO:0000256" key="3">
    <source>
        <dbReference type="ARBA" id="ARBA00022737"/>
    </source>
</evidence>
<dbReference type="SMART" id="SM00355">
    <property type="entry name" value="ZnF_C2H2"/>
    <property type="match status" value="8"/>
</dbReference>
<organism evidence="13 14">
    <name type="scientific">Plakobranchus ocellatus</name>
    <dbReference type="NCBI Taxonomy" id="259542"/>
    <lineage>
        <taxon>Eukaryota</taxon>
        <taxon>Metazoa</taxon>
        <taxon>Spiralia</taxon>
        <taxon>Lophotrochozoa</taxon>
        <taxon>Mollusca</taxon>
        <taxon>Gastropoda</taxon>
        <taxon>Heterobranchia</taxon>
        <taxon>Euthyneura</taxon>
        <taxon>Panpulmonata</taxon>
        <taxon>Sacoglossa</taxon>
        <taxon>Placobranchoidea</taxon>
        <taxon>Plakobranchidae</taxon>
        <taxon>Plakobranchus</taxon>
    </lineage>
</organism>
<keyword evidence="7" id="KW-0805">Transcription regulation</keyword>
<accession>A0AAV4DBU3</accession>
<keyword evidence="6" id="KW-0694">RNA-binding</keyword>
<evidence type="ECO:0000256" key="6">
    <source>
        <dbReference type="ARBA" id="ARBA00022884"/>
    </source>
</evidence>
<sequence>MKDKTDQITMSLQEGPESKASQLFKCHFSGCTRVFKRQDRLNIHLRVHTGERPFVCSVEGCGKSYARSQHLSRHVEKSHNIKSCDSTTIVCPVCRNEFANAYSLKRHIATVHEEKCGPKGHECPEQDCNQSFHKRKQLVNHRLTEHTDHIIEAKKCHRCPHQGCNKTFTWLNLLKRHMKTHQGYTCTTQECGQVFANWSSLRKHVAHDHAEVHCCKVCGIKFSRKPNLTQHMKRKHIEPKKMFVCPEKDCGRTYKYKTNLALHVRDSHEGEMIWKNRTRRPPAKKKPCKKISLAAKLCGLDDRDGELKVLKTKGNKVPNSTSKSGIETAPSSSSTDENMFSHSLPCITETNANVQQHLLSDTDDNLLLPEETLNNRLASPHNNNYEEQSQLSLEMPCCKSLQKQSIATDQDLAEITVIIEYEDRSEKTVVALKRAVEEASQAKG</sequence>
<dbReference type="GO" id="GO:0005634">
    <property type="term" value="C:nucleus"/>
    <property type="evidence" value="ECO:0007669"/>
    <property type="project" value="UniProtKB-SubCell"/>
</dbReference>
<feature type="region of interest" description="Disordered" evidence="11">
    <location>
        <begin position="313"/>
        <end position="339"/>
    </location>
</feature>
<keyword evidence="3" id="KW-0677">Repeat</keyword>
<dbReference type="GO" id="GO:0003723">
    <property type="term" value="F:RNA binding"/>
    <property type="evidence" value="ECO:0007669"/>
    <property type="project" value="UniProtKB-KW"/>
</dbReference>
<keyword evidence="9" id="KW-0539">Nucleus</keyword>
<dbReference type="PANTHER" id="PTHR46179">
    <property type="entry name" value="ZINC FINGER PROTEIN"/>
    <property type="match status" value="1"/>
</dbReference>
<evidence type="ECO:0000256" key="10">
    <source>
        <dbReference type="PROSITE-ProRule" id="PRU00042"/>
    </source>
</evidence>
<feature type="domain" description="C2H2-type" evidence="12">
    <location>
        <begin position="121"/>
        <end position="147"/>
    </location>
</feature>
<dbReference type="InterPro" id="IPR051061">
    <property type="entry name" value="Zinc_finger_trans_reg"/>
</dbReference>
<comment type="subcellular location">
    <subcellularLocation>
        <location evidence="1">Nucleus</location>
    </subcellularLocation>
</comment>
<evidence type="ECO:0000256" key="4">
    <source>
        <dbReference type="ARBA" id="ARBA00022771"/>
    </source>
</evidence>
<evidence type="ECO:0000256" key="5">
    <source>
        <dbReference type="ARBA" id="ARBA00022833"/>
    </source>
</evidence>
<keyword evidence="2" id="KW-0479">Metal-binding</keyword>
<protein>
    <submittedName>
        <fullName evidence="13">Transcription factor iiia</fullName>
    </submittedName>
</protein>
<keyword evidence="5" id="KW-0862">Zinc</keyword>
<dbReference type="InterPro" id="IPR054599">
    <property type="entry name" value="TFIIIA_Zfn-C2H2"/>
</dbReference>
<feature type="compositionally biased region" description="Polar residues" evidence="11">
    <location>
        <begin position="317"/>
        <end position="339"/>
    </location>
</feature>
<evidence type="ECO:0000256" key="7">
    <source>
        <dbReference type="ARBA" id="ARBA00023015"/>
    </source>
</evidence>
<dbReference type="PROSITE" id="PS50157">
    <property type="entry name" value="ZINC_FINGER_C2H2_2"/>
    <property type="match status" value="7"/>
</dbReference>
<name>A0AAV4DBU3_9GAST</name>
<keyword evidence="4 10" id="KW-0863">Zinc-finger</keyword>
<dbReference type="GO" id="GO:0008270">
    <property type="term" value="F:zinc ion binding"/>
    <property type="evidence" value="ECO:0007669"/>
    <property type="project" value="UniProtKB-KW"/>
</dbReference>
<evidence type="ECO:0000256" key="11">
    <source>
        <dbReference type="SAM" id="MobiDB-lite"/>
    </source>
</evidence>
<dbReference type="FunFam" id="3.30.160.60:FF:000125">
    <property type="entry name" value="Putative zinc finger protein 143"/>
    <property type="match status" value="1"/>
</dbReference>
<proteinExistence type="predicted"/>
<evidence type="ECO:0000256" key="2">
    <source>
        <dbReference type="ARBA" id="ARBA00022723"/>
    </source>
</evidence>
<evidence type="ECO:0000256" key="9">
    <source>
        <dbReference type="ARBA" id="ARBA00023242"/>
    </source>
</evidence>
<feature type="domain" description="C2H2-type" evidence="12">
    <location>
        <begin position="184"/>
        <end position="210"/>
    </location>
</feature>
<comment type="caution">
    <text evidence="13">The sequence shown here is derived from an EMBL/GenBank/DDBJ whole genome shotgun (WGS) entry which is preliminary data.</text>
</comment>
<dbReference type="Pfam" id="PF00096">
    <property type="entry name" value="zf-C2H2"/>
    <property type="match status" value="5"/>
</dbReference>
<evidence type="ECO:0000256" key="8">
    <source>
        <dbReference type="ARBA" id="ARBA00023163"/>
    </source>
</evidence>
<dbReference type="Proteomes" id="UP000735302">
    <property type="component" value="Unassembled WGS sequence"/>
</dbReference>
<dbReference type="GO" id="GO:0006357">
    <property type="term" value="P:regulation of transcription by RNA polymerase II"/>
    <property type="evidence" value="ECO:0007669"/>
    <property type="project" value="TreeGrafter"/>
</dbReference>
<feature type="domain" description="C2H2-type" evidence="12">
    <location>
        <begin position="157"/>
        <end position="183"/>
    </location>
</feature>
<feature type="domain" description="C2H2-type" evidence="12">
    <location>
        <begin position="213"/>
        <end position="241"/>
    </location>
</feature>
<evidence type="ECO:0000256" key="1">
    <source>
        <dbReference type="ARBA" id="ARBA00004123"/>
    </source>
</evidence>
<feature type="domain" description="C2H2-type" evidence="12">
    <location>
        <begin position="54"/>
        <end position="79"/>
    </location>
</feature>
<dbReference type="PROSITE" id="PS00028">
    <property type="entry name" value="ZINC_FINGER_C2H2_1"/>
    <property type="match status" value="8"/>
</dbReference>
<reference evidence="13 14" key="1">
    <citation type="journal article" date="2021" name="Elife">
        <title>Chloroplast acquisition without the gene transfer in kleptoplastic sea slugs, Plakobranchus ocellatus.</title>
        <authorList>
            <person name="Maeda T."/>
            <person name="Takahashi S."/>
            <person name="Yoshida T."/>
            <person name="Shimamura S."/>
            <person name="Takaki Y."/>
            <person name="Nagai Y."/>
            <person name="Toyoda A."/>
            <person name="Suzuki Y."/>
            <person name="Arimoto A."/>
            <person name="Ishii H."/>
            <person name="Satoh N."/>
            <person name="Nishiyama T."/>
            <person name="Hasebe M."/>
            <person name="Maruyama T."/>
            <person name="Minagawa J."/>
            <person name="Obokata J."/>
            <person name="Shigenobu S."/>
        </authorList>
    </citation>
    <scope>NUCLEOTIDE SEQUENCE [LARGE SCALE GENOMIC DNA]</scope>
</reference>
<keyword evidence="8" id="KW-0804">Transcription</keyword>
<dbReference type="Gene3D" id="3.30.160.60">
    <property type="entry name" value="Classic Zinc Finger"/>
    <property type="match status" value="6"/>
</dbReference>
<evidence type="ECO:0000313" key="14">
    <source>
        <dbReference type="Proteomes" id="UP000735302"/>
    </source>
</evidence>
<dbReference type="InterPro" id="IPR013087">
    <property type="entry name" value="Znf_C2H2_type"/>
</dbReference>
<gene>
    <name evidence="13" type="ORF">PoB_006801800</name>
</gene>